<evidence type="ECO:0000259" key="7">
    <source>
        <dbReference type="PROSITE" id="PS50042"/>
    </source>
</evidence>
<proteinExistence type="predicted"/>
<evidence type="ECO:0000313" key="9">
    <source>
        <dbReference type="EMBL" id="SHK44624.1"/>
    </source>
</evidence>
<dbReference type="PANTHER" id="PTHR48111:SF1">
    <property type="entry name" value="TWO-COMPONENT RESPONSE REGULATOR ORR33"/>
    <property type="match status" value="1"/>
</dbReference>
<dbReference type="RefSeq" id="WP_083611117.1">
    <property type="nucleotide sequence ID" value="NZ_FQZU01000024.1"/>
</dbReference>
<reference evidence="10" key="1">
    <citation type="submission" date="2016-11" db="EMBL/GenBank/DDBJ databases">
        <authorList>
            <person name="Varghese N."/>
            <person name="Submissions S."/>
        </authorList>
    </citation>
    <scope>NUCLEOTIDE SEQUENCE [LARGE SCALE GENOMIC DNA]</scope>
    <source>
        <strain evidence="10">DSM 16219</strain>
    </source>
</reference>
<dbReference type="PANTHER" id="PTHR48111">
    <property type="entry name" value="REGULATOR OF RPOS"/>
    <property type="match status" value="1"/>
</dbReference>
<keyword evidence="1 6" id="KW-0597">Phosphoprotein</keyword>
<dbReference type="InterPro" id="IPR011006">
    <property type="entry name" value="CheY-like_superfamily"/>
</dbReference>
<name>A0A1M6SIL6_9BACT</name>
<dbReference type="GO" id="GO:0000156">
    <property type="term" value="F:phosphorelay response regulator activity"/>
    <property type="evidence" value="ECO:0007669"/>
    <property type="project" value="TreeGrafter"/>
</dbReference>
<feature type="domain" description="Response regulatory" evidence="8">
    <location>
        <begin position="7"/>
        <end position="123"/>
    </location>
</feature>
<dbReference type="Gene3D" id="2.60.120.10">
    <property type="entry name" value="Jelly Rolls"/>
    <property type="match status" value="2"/>
</dbReference>
<dbReference type="GO" id="GO:0000976">
    <property type="term" value="F:transcription cis-regulatory region binding"/>
    <property type="evidence" value="ECO:0007669"/>
    <property type="project" value="TreeGrafter"/>
</dbReference>
<evidence type="ECO:0000256" key="3">
    <source>
        <dbReference type="ARBA" id="ARBA00023015"/>
    </source>
</evidence>
<keyword evidence="4" id="KW-0238">DNA-binding</keyword>
<evidence type="ECO:0000256" key="4">
    <source>
        <dbReference type="ARBA" id="ARBA00023125"/>
    </source>
</evidence>
<keyword evidence="5" id="KW-0804">Transcription</keyword>
<dbReference type="Gene3D" id="3.60.15.10">
    <property type="entry name" value="Ribonuclease Z/Hydroxyacylglutathione hydrolase-like"/>
    <property type="match status" value="1"/>
</dbReference>
<feature type="modified residue" description="4-aspartylphosphate" evidence="6">
    <location>
        <position position="56"/>
    </location>
</feature>
<dbReference type="PROSITE" id="PS50110">
    <property type="entry name" value="RESPONSE_REGULATORY"/>
    <property type="match status" value="1"/>
</dbReference>
<evidence type="ECO:0000256" key="5">
    <source>
        <dbReference type="ARBA" id="ARBA00023163"/>
    </source>
</evidence>
<dbReference type="SUPFAM" id="SSF51206">
    <property type="entry name" value="cAMP-binding domain-like"/>
    <property type="match status" value="2"/>
</dbReference>
<dbReference type="STRING" id="1121393.SAMN02745216_03475"/>
<dbReference type="InterPro" id="IPR018490">
    <property type="entry name" value="cNMP-bd_dom_sf"/>
</dbReference>
<organism evidence="9 10">
    <name type="scientific">Desulfatibacillum alkenivorans DSM 16219</name>
    <dbReference type="NCBI Taxonomy" id="1121393"/>
    <lineage>
        <taxon>Bacteria</taxon>
        <taxon>Pseudomonadati</taxon>
        <taxon>Thermodesulfobacteriota</taxon>
        <taxon>Desulfobacteria</taxon>
        <taxon>Desulfobacterales</taxon>
        <taxon>Desulfatibacillaceae</taxon>
        <taxon>Desulfatibacillum</taxon>
    </lineage>
</organism>
<dbReference type="AlphaFoldDB" id="A0A1M6SIL6"/>
<dbReference type="Proteomes" id="UP000183994">
    <property type="component" value="Unassembled WGS sequence"/>
</dbReference>
<dbReference type="SUPFAM" id="SSF56281">
    <property type="entry name" value="Metallo-hydrolase/oxidoreductase"/>
    <property type="match status" value="1"/>
</dbReference>
<feature type="domain" description="Cyclic nucleotide-binding" evidence="7">
    <location>
        <begin position="806"/>
        <end position="860"/>
    </location>
</feature>
<dbReference type="Pfam" id="PF00072">
    <property type="entry name" value="Response_reg"/>
    <property type="match status" value="1"/>
</dbReference>
<evidence type="ECO:0000256" key="1">
    <source>
        <dbReference type="ARBA" id="ARBA00022553"/>
    </source>
</evidence>
<dbReference type="PROSITE" id="PS50042">
    <property type="entry name" value="CNMP_BINDING_3"/>
    <property type="match status" value="2"/>
</dbReference>
<dbReference type="Gene3D" id="3.40.50.2300">
    <property type="match status" value="1"/>
</dbReference>
<evidence type="ECO:0000256" key="6">
    <source>
        <dbReference type="PROSITE-ProRule" id="PRU00169"/>
    </source>
</evidence>
<evidence type="ECO:0000256" key="2">
    <source>
        <dbReference type="ARBA" id="ARBA00023012"/>
    </source>
</evidence>
<dbReference type="GO" id="GO:0032993">
    <property type="term" value="C:protein-DNA complex"/>
    <property type="evidence" value="ECO:0007669"/>
    <property type="project" value="TreeGrafter"/>
</dbReference>
<dbReference type="InterPro" id="IPR001789">
    <property type="entry name" value="Sig_transdc_resp-reg_receiver"/>
</dbReference>
<evidence type="ECO:0000313" key="10">
    <source>
        <dbReference type="Proteomes" id="UP000183994"/>
    </source>
</evidence>
<keyword evidence="10" id="KW-1185">Reference proteome</keyword>
<evidence type="ECO:0000259" key="8">
    <source>
        <dbReference type="PROSITE" id="PS50110"/>
    </source>
</evidence>
<accession>A0A1M6SIL6</accession>
<gene>
    <name evidence="9" type="ORF">SAMN02745216_03475</name>
</gene>
<dbReference type="SUPFAM" id="SSF52172">
    <property type="entry name" value="CheY-like"/>
    <property type="match status" value="1"/>
</dbReference>
<dbReference type="CDD" id="cd19920">
    <property type="entry name" value="REC_PA4781-like"/>
    <property type="match status" value="1"/>
</dbReference>
<dbReference type="Pfam" id="PF23023">
    <property type="entry name" value="Anti-Pycsar_Apyc1"/>
    <property type="match status" value="1"/>
</dbReference>
<sequence length="884" mass="99463">MDEDKAKILIVDDEKIHISVLAKFLSDDYDVSIALNGAEALMRAKADPSPDLILLDVMMPEMDGFEVCRRLKSDKSLKNIPVIFLTTKDDEENTAKGFELGAVDFIRKPFRPAVLSARIRTHLAMSNQKQLLEQQVKERTAELVKSQKKLRDAMGNLLTIQVAPGVLWVQVPEADLRILCGCPGEVVKLLMLKGLNAPAFKDGVNFETGPNVILLSDLLVQNGQFANLSEFPVLQMLYRQGMMIPGHPNNTGVKPMLIGSAEQVRAQMEYIHHGNYGLLSKEEIMAAGIDEGLAESMMRVKLKFAFGKIKKPYEFLDTLEIDDTLQEIRNGVFVRRIGFNQFRFHYRERFADIDLNLPKDVHYPSPYPLGRHRLQRHYFSVLHTGEGDGWNTKKPSMSSVLMFQGRIYLVDAPPSVMNGLTALGIDISEVEGIFHTHSHDDHFAGLPDLVHTDRRLKYFATPLVRAAVAKKFAALTSLPEEKFEQFFDIHDLEFDAWNKIGGLEVKPVYSPHPVENNLFLFRALDWNGHRTYAHWADLTSFEVLDKMTGEGPEDVPPDFAEAVKKSYLIPAAIKKLDIGGGMIHGVASDFMDDDSERLILAHLERDLTPEEMEIGSEASFGAVDVLISGEQGHLQQKIFDYLREMFPESSEDEIRMLMNAPIVEHNAGAILTKKGEDADFVRMLLAGAVLFVDSELGISNQLGFGSFIGLKQVFEKDARTSGTYRAASHGSSLHIHRRLFRTFLKNNGIMEDFAERLKKIQFLRRTWLFGENTSFSFLDRLSKQVKTTYFLDGAQIDLCSDAGLCLIEQGGVTVTNGAGGVKGELKAGDFFGEHFHTKENFESPVFSAKGDCVLINIPRDEIFNAPIVHWKILETRRKRVRVLY</sequence>
<dbReference type="EMBL" id="FQZU01000024">
    <property type="protein sequence ID" value="SHK44624.1"/>
    <property type="molecule type" value="Genomic_DNA"/>
</dbReference>
<feature type="domain" description="Cyclic nucleotide-binding" evidence="7">
    <location>
        <begin position="642"/>
        <end position="744"/>
    </location>
</feature>
<dbReference type="InterPro" id="IPR039420">
    <property type="entry name" value="WalR-like"/>
</dbReference>
<keyword evidence="2" id="KW-0902">Two-component regulatory system</keyword>
<dbReference type="InterPro" id="IPR036866">
    <property type="entry name" value="RibonucZ/Hydroxyglut_hydro"/>
</dbReference>
<dbReference type="SMART" id="SM00448">
    <property type="entry name" value="REC"/>
    <property type="match status" value="1"/>
</dbReference>
<dbReference type="OrthoDB" id="5409474at2"/>
<keyword evidence="3" id="KW-0805">Transcription regulation</keyword>
<dbReference type="GO" id="GO:0005829">
    <property type="term" value="C:cytosol"/>
    <property type="evidence" value="ECO:0007669"/>
    <property type="project" value="TreeGrafter"/>
</dbReference>
<dbReference type="InterPro" id="IPR000595">
    <property type="entry name" value="cNMP-bd_dom"/>
</dbReference>
<protein>
    <submittedName>
        <fullName evidence="9">Beta-lactamase superfamily domain-containing protein</fullName>
    </submittedName>
</protein>
<dbReference type="GO" id="GO:0006355">
    <property type="term" value="P:regulation of DNA-templated transcription"/>
    <property type="evidence" value="ECO:0007669"/>
    <property type="project" value="TreeGrafter"/>
</dbReference>
<dbReference type="InterPro" id="IPR014710">
    <property type="entry name" value="RmlC-like_jellyroll"/>
</dbReference>